<accession>M8C442</accession>
<name>M8C442_AEGTA</name>
<sequence length="196" mass="20954">MDGTTPHHLLPPSEAKKEIRDDVPLVCAWALINAFSIVCGAASGYIAAYLHVSCSQSSFILPCIQLTDAAKARLIALFIGMLCCATSQAAAAAPALLLPRRRRWARRALAYLALAVTILFHCMYASLVWILLAADPGHMSGRIYYTVIICFMVVCDLLSCVALLLETAMNVTQDDLEGGRGDGEEEGVVGVVGNVA</sequence>
<evidence type="ECO:0000313" key="1">
    <source>
        <dbReference type="EnsemblPlants" id="EMT21792"/>
    </source>
</evidence>
<proteinExistence type="predicted"/>
<organism evidence="1">
    <name type="scientific">Aegilops tauschii</name>
    <name type="common">Tausch's goatgrass</name>
    <name type="synonym">Aegilops squarrosa</name>
    <dbReference type="NCBI Taxonomy" id="37682"/>
    <lineage>
        <taxon>Eukaryota</taxon>
        <taxon>Viridiplantae</taxon>
        <taxon>Streptophyta</taxon>
        <taxon>Embryophyta</taxon>
        <taxon>Tracheophyta</taxon>
        <taxon>Spermatophyta</taxon>
        <taxon>Magnoliopsida</taxon>
        <taxon>Liliopsida</taxon>
        <taxon>Poales</taxon>
        <taxon>Poaceae</taxon>
        <taxon>BOP clade</taxon>
        <taxon>Pooideae</taxon>
        <taxon>Triticodae</taxon>
        <taxon>Triticeae</taxon>
        <taxon>Triticinae</taxon>
        <taxon>Aegilops</taxon>
    </lineage>
</organism>
<protein>
    <submittedName>
        <fullName evidence="1">Uncharacterized protein</fullName>
    </submittedName>
</protein>
<reference evidence="1" key="1">
    <citation type="submission" date="2015-06" db="UniProtKB">
        <authorList>
            <consortium name="EnsemblPlants"/>
        </authorList>
    </citation>
    <scope>IDENTIFICATION</scope>
</reference>
<dbReference type="EnsemblPlants" id="EMT21792">
    <property type="protein sequence ID" value="EMT21792"/>
    <property type="gene ID" value="F775_11427"/>
</dbReference>
<dbReference type="AlphaFoldDB" id="M8C442"/>